<proteinExistence type="predicted"/>
<evidence type="ECO:0008006" key="3">
    <source>
        <dbReference type="Google" id="ProtNLM"/>
    </source>
</evidence>
<sequence>MRSSSPGCAGSGPANDEAGLLREEIAELEAQIFRIKNSMNRADNGVKLQKLAVITRLRDRCKKSLAAVEKNGAAA</sequence>
<protein>
    <recommendedName>
        <fullName evidence="3">50S ribosomal protein L29</fullName>
    </recommendedName>
</protein>
<dbReference type="Proteomes" id="UP001190825">
    <property type="component" value="Unassembled WGS sequence"/>
</dbReference>
<organism evidence="1 2">
    <name type="scientific">Sinorhizobium medicae</name>
    <dbReference type="NCBI Taxonomy" id="110321"/>
    <lineage>
        <taxon>Bacteria</taxon>
        <taxon>Pseudomonadati</taxon>
        <taxon>Pseudomonadota</taxon>
        <taxon>Alphaproteobacteria</taxon>
        <taxon>Hyphomicrobiales</taxon>
        <taxon>Rhizobiaceae</taxon>
        <taxon>Sinorhizobium/Ensifer group</taxon>
        <taxon>Sinorhizobium</taxon>
    </lineage>
</organism>
<dbReference type="RefSeq" id="WP_101777241.1">
    <property type="nucleotide sequence ID" value="NZ_NBUC01000108.1"/>
</dbReference>
<dbReference type="EMBL" id="NBUC01000108">
    <property type="protein sequence ID" value="PLU00079.1"/>
    <property type="molecule type" value="Genomic_DNA"/>
</dbReference>
<evidence type="ECO:0000313" key="2">
    <source>
        <dbReference type="Proteomes" id="UP001190825"/>
    </source>
</evidence>
<reference evidence="1 2" key="1">
    <citation type="journal article" date="2018" name="FEMS Microbiol. Ecol.">
        <title>Co-invading symbiotic mutualists of Medicago polymorpha retain high ancestral diversity and contain diverse accessory genomes.</title>
        <authorList>
            <person name="Porter S.S."/>
            <person name="Faber-Hammond J.J."/>
            <person name="Friesen M.L."/>
        </authorList>
    </citation>
    <scope>NUCLEOTIDE SEQUENCE [LARGE SCALE GENOMIC DNA]</scope>
    <source>
        <strain evidence="1 2">Str16</strain>
    </source>
</reference>
<keyword evidence="2" id="KW-1185">Reference proteome</keyword>
<gene>
    <name evidence="1" type="ORF">BMJ33_21585</name>
</gene>
<name>A0ABX4TJQ7_9HYPH</name>
<comment type="caution">
    <text evidence="1">The sequence shown here is derived from an EMBL/GenBank/DDBJ whole genome shotgun (WGS) entry which is preliminary data.</text>
</comment>
<accession>A0ABX4TJQ7</accession>
<evidence type="ECO:0000313" key="1">
    <source>
        <dbReference type="EMBL" id="PLU00079.1"/>
    </source>
</evidence>